<feature type="compositionally biased region" description="Polar residues" evidence="1">
    <location>
        <begin position="84"/>
        <end position="98"/>
    </location>
</feature>
<dbReference type="EMBL" id="BMAO01032856">
    <property type="protein sequence ID" value="GFQ85217.1"/>
    <property type="molecule type" value="Genomic_DNA"/>
</dbReference>
<dbReference type="OrthoDB" id="6446912at2759"/>
<name>A0A8X6I0P9_TRICU</name>
<evidence type="ECO:0000313" key="3">
    <source>
        <dbReference type="Proteomes" id="UP000887116"/>
    </source>
</evidence>
<proteinExistence type="predicted"/>
<dbReference type="AlphaFoldDB" id="A0A8X6I0P9"/>
<keyword evidence="3" id="KW-1185">Reference proteome</keyword>
<accession>A0A8X6I0P9</accession>
<evidence type="ECO:0000256" key="1">
    <source>
        <dbReference type="SAM" id="MobiDB-lite"/>
    </source>
</evidence>
<comment type="caution">
    <text evidence="2">The sequence shown here is derived from an EMBL/GenBank/DDBJ whole genome shotgun (WGS) entry which is preliminary data.</text>
</comment>
<sequence>MTGTLTLSESFISDMDWEDTQVHVEEMEWETICTPDSEPMDWEDIPQVRASKRSKVSEPVECNIPLQEAAVPPASKKVSPPPNFTSLQENATPPQTKKASVPLEPKPSLQVTPPTPQKVSPFSSEFIRHKIRSKPKVSIPEVSAPTDRVILKVRRPALPRI</sequence>
<dbReference type="Proteomes" id="UP000887116">
    <property type="component" value="Unassembled WGS sequence"/>
</dbReference>
<evidence type="ECO:0000313" key="2">
    <source>
        <dbReference type="EMBL" id="GFQ85217.1"/>
    </source>
</evidence>
<protein>
    <submittedName>
        <fullName evidence="2">Uncharacterized protein</fullName>
    </submittedName>
</protein>
<gene>
    <name evidence="2" type="ORF">TNCT_252141</name>
</gene>
<feature type="compositionally biased region" description="Polar residues" evidence="1">
    <location>
        <begin position="109"/>
        <end position="122"/>
    </location>
</feature>
<reference evidence="2" key="1">
    <citation type="submission" date="2020-07" db="EMBL/GenBank/DDBJ databases">
        <title>Multicomponent nature underlies the extraordinary mechanical properties of spider dragline silk.</title>
        <authorList>
            <person name="Kono N."/>
            <person name="Nakamura H."/>
            <person name="Mori M."/>
            <person name="Yoshida Y."/>
            <person name="Ohtoshi R."/>
            <person name="Malay A.D."/>
            <person name="Moran D.A.P."/>
            <person name="Tomita M."/>
            <person name="Numata K."/>
            <person name="Arakawa K."/>
        </authorList>
    </citation>
    <scope>NUCLEOTIDE SEQUENCE</scope>
</reference>
<organism evidence="2 3">
    <name type="scientific">Trichonephila clavata</name>
    <name type="common">Joro spider</name>
    <name type="synonym">Nephila clavata</name>
    <dbReference type="NCBI Taxonomy" id="2740835"/>
    <lineage>
        <taxon>Eukaryota</taxon>
        <taxon>Metazoa</taxon>
        <taxon>Ecdysozoa</taxon>
        <taxon>Arthropoda</taxon>
        <taxon>Chelicerata</taxon>
        <taxon>Arachnida</taxon>
        <taxon>Araneae</taxon>
        <taxon>Araneomorphae</taxon>
        <taxon>Entelegynae</taxon>
        <taxon>Araneoidea</taxon>
        <taxon>Nephilidae</taxon>
        <taxon>Trichonephila</taxon>
    </lineage>
</organism>
<feature type="compositionally biased region" description="Low complexity" evidence="1">
    <location>
        <begin position="69"/>
        <end position="78"/>
    </location>
</feature>
<feature type="region of interest" description="Disordered" evidence="1">
    <location>
        <begin position="64"/>
        <end position="122"/>
    </location>
</feature>